<feature type="region of interest" description="Disordered" evidence="1">
    <location>
        <begin position="106"/>
        <end position="177"/>
    </location>
</feature>
<evidence type="ECO:0000313" key="2">
    <source>
        <dbReference type="EMBL" id="CAH1970518.1"/>
    </source>
</evidence>
<dbReference type="OrthoDB" id="6777851at2759"/>
<accession>A0A9P0KGV3</accession>
<dbReference type="EMBL" id="CAKOFQ010006775">
    <property type="protein sequence ID" value="CAH1970518.1"/>
    <property type="molecule type" value="Genomic_DNA"/>
</dbReference>
<evidence type="ECO:0000256" key="1">
    <source>
        <dbReference type="SAM" id="MobiDB-lite"/>
    </source>
</evidence>
<proteinExistence type="predicted"/>
<protein>
    <submittedName>
        <fullName evidence="2">Uncharacterized protein</fullName>
    </submittedName>
</protein>
<name>A0A9P0KGV3_ACAOB</name>
<dbReference type="Proteomes" id="UP001152888">
    <property type="component" value="Unassembled WGS sequence"/>
</dbReference>
<comment type="caution">
    <text evidence="2">The sequence shown here is derived from an EMBL/GenBank/DDBJ whole genome shotgun (WGS) entry which is preliminary data.</text>
</comment>
<organism evidence="2 3">
    <name type="scientific">Acanthoscelides obtectus</name>
    <name type="common">Bean weevil</name>
    <name type="synonym">Bruchus obtectus</name>
    <dbReference type="NCBI Taxonomy" id="200917"/>
    <lineage>
        <taxon>Eukaryota</taxon>
        <taxon>Metazoa</taxon>
        <taxon>Ecdysozoa</taxon>
        <taxon>Arthropoda</taxon>
        <taxon>Hexapoda</taxon>
        <taxon>Insecta</taxon>
        <taxon>Pterygota</taxon>
        <taxon>Neoptera</taxon>
        <taxon>Endopterygota</taxon>
        <taxon>Coleoptera</taxon>
        <taxon>Polyphaga</taxon>
        <taxon>Cucujiformia</taxon>
        <taxon>Chrysomeloidea</taxon>
        <taxon>Chrysomelidae</taxon>
        <taxon>Bruchinae</taxon>
        <taxon>Bruchini</taxon>
        <taxon>Acanthoscelides</taxon>
    </lineage>
</organism>
<sequence>MPLLRQSLIVTDLFKGPEKKETLYQTAYSPISAGQSVSIRRFNVTVVAPPTSGADDVTHDMGGPGCPEILSSPASGRHRAGAHGPFATGQSVSIRRFNVTVVAPPTSGADDVTHDMGGPGCPEILSSPASGRHRAGAHGPFASIPEDHALDDPPPLQPPSGGGGQRSRGGSRCASPAPSWDFSLEESSDSVEYFDHWWNLANLTKLDYKSENKKVCRRMKHKLIAALLMKNISLPDLSPIVPGPTASATTFTSENAPLIIPKPRPLT</sequence>
<dbReference type="AlphaFoldDB" id="A0A9P0KGV3"/>
<gene>
    <name evidence="2" type="ORF">ACAOBT_LOCUS8964</name>
</gene>
<evidence type="ECO:0000313" key="3">
    <source>
        <dbReference type="Proteomes" id="UP001152888"/>
    </source>
</evidence>
<keyword evidence="3" id="KW-1185">Reference proteome</keyword>
<reference evidence="2" key="1">
    <citation type="submission" date="2022-03" db="EMBL/GenBank/DDBJ databases">
        <authorList>
            <person name="Sayadi A."/>
        </authorList>
    </citation>
    <scope>NUCLEOTIDE SEQUENCE</scope>
</reference>